<feature type="transmembrane region" description="Helical" evidence="3">
    <location>
        <begin position="156"/>
        <end position="176"/>
    </location>
</feature>
<organism evidence="5 6">
    <name type="scientific">Paenibacillus arenilitoris</name>
    <dbReference type="NCBI Taxonomy" id="2772299"/>
    <lineage>
        <taxon>Bacteria</taxon>
        <taxon>Bacillati</taxon>
        <taxon>Bacillota</taxon>
        <taxon>Bacilli</taxon>
        <taxon>Bacillales</taxon>
        <taxon>Paenibacillaceae</taxon>
        <taxon>Paenibacillus</taxon>
    </lineage>
</organism>
<dbReference type="AlphaFoldDB" id="A0A927CRE0"/>
<keyword evidence="5" id="KW-0808">Transferase</keyword>
<feature type="transmembrane region" description="Helical" evidence="3">
    <location>
        <begin position="6"/>
        <end position="26"/>
    </location>
</feature>
<keyword evidence="6" id="KW-1185">Reference proteome</keyword>
<gene>
    <name evidence="5" type="ORF">IDH41_29760</name>
</gene>
<comment type="caution">
    <text evidence="5">The sequence shown here is derived from an EMBL/GenBank/DDBJ whole genome shotgun (WGS) entry which is preliminary data.</text>
</comment>
<feature type="domain" description="Acyltransferase 3" evidence="4">
    <location>
        <begin position="11"/>
        <end position="339"/>
    </location>
</feature>
<keyword evidence="5" id="KW-0012">Acyltransferase</keyword>
<evidence type="ECO:0000313" key="5">
    <source>
        <dbReference type="EMBL" id="MBD2872758.1"/>
    </source>
</evidence>
<feature type="transmembrane region" description="Helical" evidence="3">
    <location>
        <begin position="38"/>
        <end position="62"/>
    </location>
</feature>
<evidence type="ECO:0000256" key="3">
    <source>
        <dbReference type="SAM" id="Phobius"/>
    </source>
</evidence>
<dbReference type="Proteomes" id="UP000632125">
    <property type="component" value="Unassembled WGS sequence"/>
</dbReference>
<proteinExistence type="inferred from homology"/>
<comment type="subcellular location">
    <subcellularLocation>
        <location evidence="1">Membrane</location>
    </subcellularLocation>
</comment>
<evidence type="ECO:0000259" key="4">
    <source>
        <dbReference type="Pfam" id="PF01757"/>
    </source>
</evidence>
<evidence type="ECO:0000313" key="6">
    <source>
        <dbReference type="Proteomes" id="UP000632125"/>
    </source>
</evidence>
<reference evidence="5" key="1">
    <citation type="submission" date="2020-09" db="EMBL/GenBank/DDBJ databases">
        <title>A novel bacterium of genus Paenibacillus, isolated from South China Sea.</title>
        <authorList>
            <person name="Huang H."/>
            <person name="Mo K."/>
            <person name="Hu Y."/>
        </authorList>
    </citation>
    <scope>NUCLEOTIDE SEQUENCE</scope>
    <source>
        <strain evidence="5">IB182493</strain>
    </source>
</reference>
<accession>A0A927CRE0</accession>
<sequence length="359" mass="40272">MRNYYPGITIFKLSGSLLVLFAHLFLIRYMAQMPAQSLVQFVSLATRIVVPCFYVVAGFLAYKGWSRAASPKGYVVKYAARIGIVYAFFCLLFIAESIVPKLISDGLTAGNLFLQAKVLFMTFFLNGPFIQFWFIPPLVFGVTAAYLLLRRQRDRLAMYLTLAFFAAVQFVSGSFQTAGGEAFGAFAFLQPDHAEYLVAFATRYFGFGFTFVVAGALLAKYEERFLSVKIKPLLLASIALTVLETAALFRYTEWTTDYKLTIGALPNTVLLFYGILRIRSRAAGAYHRQISLFSAVTFFTHILLMKLNLYMLGWSVDSMHVWQDLVYLMLTLLECIAITVLIGLSSKRLPARQAGNLPS</sequence>
<feature type="transmembrane region" description="Helical" evidence="3">
    <location>
        <begin position="130"/>
        <end position="149"/>
    </location>
</feature>
<keyword evidence="3" id="KW-0472">Membrane</keyword>
<keyword evidence="3" id="KW-0812">Transmembrane</keyword>
<protein>
    <submittedName>
        <fullName evidence="5">Acyltransferase family protein</fullName>
    </submittedName>
</protein>
<keyword evidence="3" id="KW-1133">Transmembrane helix</keyword>
<dbReference type="GO" id="GO:0016747">
    <property type="term" value="F:acyltransferase activity, transferring groups other than amino-acyl groups"/>
    <property type="evidence" value="ECO:0007669"/>
    <property type="project" value="InterPro"/>
</dbReference>
<dbReference type="EMBL" id="JACXIY010000058">
    <property type="protein sequence ID" value="MBD2872758.1"/>
    <property type="molecule type" value="Genomic_DNA"/>
</dbReference>
<evidence type="ECO:0000256" key="1">
    <source>
        <dbReference type="ARBA" id="ARBA00004370"/>
    </source>
</evidence>
<feature type="transmembrane region" description="Helical" evidence="3">
    <location>
        <begin position="74"/>
        <end position="94"/>
    </location>
</feature>
<dbReference type="InterPro" id="IPR002656">
    <property type="entry name" value="Acyl_transf_3_dom"/>
</dbReference>
<comment type="similarity">
    <text evidence="2">Belongs to the acyltransferase 3 family.</text>
</comment>
<evidence type="ECO:0000256" key="2">
    <source>
        <dbReference type="ARBA" id="ARBA00007400"/>
    </source>
</evidence>
<feature type="transmembrane region" description="Helical" evidence="3">
    <location>
        <begin position="325"/>
        <end position="344"/>
    </location>
</feature>
<dbReference type="Pfam" id="PF01757">
    <property type="entry name" value="Acyl_transf_3"/>
    <property type="match status" value="1"/>
</dbReference>
<name>A0A927CRE0_9BACL</name>
<feature type="transmembrane region" description="Helical" evidence="3">
    <location>
        <begin position="233"/>
        <end position="252"/>
    </location>
</feature>
<dbReference type="RefSeq" id="WP_190867741.1">
    <property type="nucleotide sequence ID" value="NZ_JACXIY010000058.1"/>
</dbReference>
<feature type="transmembrane region" description="Helical" evidence="3">
    <location>
        <begin position="258"/>
        <end position="278"/>
    </location>
</feature>
<feature type="transmembrane region" description="Helical" evidence="3">
    <location>
        <begin position="290"/>
        <end position="313"/>
    </location>
</feature>
<feature type="transmembrane region" description="Helical" evidence="3">
    <location>
        <begin position="196"/>
        <end position="221"/>
    </location>
</feature>